<dbReference type="PANTHER" id="PTHR21027:SF1">
    <property type="entry name" value="TRNA-SPLICING ENDONUCLEASE SUBUNIT SEN54"/>
    <property type="match status" value="1"/>
</dbReference>
<dbReference type="Proteomes" id="UP000027265">
    <property type="component" value="Unassembled WGS sequence"/>
</dbReference>
<dbReference type="InParanoid" id="A0A067P9N2"/>
<evidence type="ECO:0000313" key="6">
    <source>
        <dbReference type="Proteomes" id="UP000027265"/>
    </source>
</evidence>
<dbReference type="STRING" id="933084.A0A067P9N2"/>
<gene>
    <name evidence="5" type="ORF">JAAARDRAFT_63133</name>
</gene>
<feature type="region of interest" description="Disordered" evidence="3">
    <location>
        <begin position="1"/>
        <end position="70"/>
    </location>
</feature>
<dbReference type="EMBL" id="KL197759">
    <property type="protein sequence ID" value="KDQ50520.1"/>
    <property type="molecule type" value="Genomic_DNA"/>
</dbReference>
<evidence type="ECO:0000256" key="3">
    <source>
        <dbReference type="SAM" id="MobiDB-lite"/>
    </source>
</evidence>
<dbReference type="OrthoDB" id="408683at2759"/>
<dbReference type="FunCoup" id="A0A067P9N2">
    <property type="interactions" value="8"/>
</dbReference>
<dbReference type="HOGENOM" id="CLU_028449_0_0_1"/>
<proteinExistence type="inferred from homology"/>
<accession>A0A067P9N2</accession>
<keyword evidence="6" id="KW-1185">Reference proteome</keyword>
<feature type="compositionally biased region" description="Pro residues" evidence="3">
    <location>
        <begin position="377"/>
        <end position="389"/>
    </location>
</feature>
<feature type="compositionally biased region" description="Acidic residues" evidence="3">
    <location>
        <begin position="18"/>
        <end position="34"/>
    </location>
</feature>
<comment type="similarity">
    <text evidence="1">Belongs to the SEN54 family.</text>
</comment>
<feature type="region of interest" description="Disordered" evidence="3">
    <location>
        <begin position="377"/>
        <end position="408"/>
    </location>
</feature>
<dbReference type="PANTHER" id="PTHR21027">
    <property type="entry name" value="TRNA-SPLICING ENDONUCLEASE SUBUNIT SEN54"/>
    <property type="match status" value="1"/>
</dbReference>
<organism evidence="5 6">
    <name type="scientific">Jaapia argillacea MUCL 33604</name>
    <dbReference type="NCBI Taxonomy" id="933084"/>
    <lineage>
        <taxon>Eukaryota</taxon>
        <taxon>Fungi</taxon>
        <taxon>Dikarya</taxon>
        <taxon>Basidiomycota</taxon>
        <taxon>Agaricomycotina</taxon>
        <taxon>Agaricomycetes</taxon>
        <taxon>Agaricomycetidae</taxon>
        <taxon>Jaapiales</taxon>
        <taxon>Jaapiaceae</taxon>
        <taxon>Jaapia</taxon>
    </lineage>
</organism>
<protein>
    <recommendedName>
        <fullName evidence="4">tRNA-splicing endonuclease subunit Sen54 N-terminal domain-containing protein</fullName>
    </recommendedName>
</protein>
<dbReference type="AlphaFoldDB" id="A0A067P9N2"/>
<evidence type="ECO:0000256" key="2">
    <source>
        <dbReference type="ARBA" id="ARBA00022694"/>
    </source>
</evidence>
<reference evidence="6" key="1">
    <citation type="journal article" date="2014" name="Proc. Natl. Acad. Sci. U.S.A.">
        <title>Extensive sampling of basidiomycete genomes demonstrates inadequacy of the white-rot/brown-rot paradigm for wood decay fungi.</title>
        <authorList>
            <person name="Riley R."/>
            <person name="Salamov A.A."/>
            <person name="Brown D.W."/>
            <person name="Nagy L.G."/>
            <person name="Floudas D."/>
            <person name="Held B.W."/>
            <person name="Levasseur A."/>
            <person name="Lombard V."/>
            <person name="Morin E."/>
            <person name="Otillar R."/>
            <person name="Lindquist E.A."/>
            <person name="Sun H."/>
            <person name="LaButti K.M."/>
            <person name="Schmutz J."/>
            <person name="Jabbour D."/>
            <person name="Luo H."/>
            <person name="Baker S.E."/>
            <person name="Pisabarro A.G."/>
            <person name="Walton J.D."/>
            <person name="Blanchette R.A."/>
            <person name="Henrissat B."/>
            <person name="Martin F."/>
            <person name="Cullen D."/>
            <person name="Hibbett D.S."/>
            <person name="Grigoriev I.V."/>
        </authorList>
    </citation>
    <scope>NUCLEOTIDE SEQUENCE [LARGE SCALE GENOMIC DNA]</scope>
    <source>
        <strain evidence="6">MUCL 33604</strain>
    </source>
</reference>
<name>A0A067P9N2_9AGAM</name>
<evidence type="ECO:0000256" key="1">
    <source>
        <dbReference type="ARBA" id="ARBA00005736"/>
    </source>
</evidence>
<evidence type="ECO:0000313" key="5">
    <source>
        <dbReference type="EMBL" id="KDQ50520.1"/>
    </source>
</evidence>
<dbReference type="Pfam" id="PF12928">
    <property type="entry name" value="tRNA_int_end_N2"/>
    <property type="match status" value="1"/>
</dbReference>
<dbReference type="GO" id="GO:0000379">
    <property type="term" value="P:tRNA-type intron splice site recognition and cleavage"/>
    <property type="evidence" value="ECO:0007669"/>
    <property type="project" value="TreeGrafter"/>
</dbReference>
<evidence type="ECO:0000259" key="4">
    <source>
        <dbReference type="Pfam" id="PF12928"/>
    </source>
</evidence>
<feature type="domain" description="tRNA-splicing endonuclease subunit Sen54 N-terminal" evidence="4">
    <location>
        <begin position="82"/>
        <end position="166"/>
    </location>
</feature>
<keyword evidence="2" id="KW-0819">tRNA processing</keyword>
<dbReference type="GO" id="GO:0000214">
    <property type="term" value="C:tRNA-intron endonuclease complex"/>
    <property type="evidence" value="ECO:0007669"/>
    <property type="project" value="TreeGrafter"/>
</dbReference>
<sequence length="473" mass="52762">MDDSLERPTPVPVKPTDSVDDEGDQSSGDEDEGPDWTKLSSALGLARPVIPKRGEKDYEPSAPGGGSGLQRHVLDRARNAMFDALRATKGTSIKNMSYGIWYPTIARAHVTIARGIHFSNMGHSVPRPVSIPQGEGKDVQKKVQKRLELLPEEALYLVERGAMMCWKEQEADTEDFLGGESLVGEEVVEGTPMSVQQAFAEMIGREELTLEKYQVYAYLKRLGYVVTRAKPPSAAYPIPAPYPTHVVTAKSSILQRISTIFSNLFGRVFRFISGPVNWWRPIHIRRWLHHNMDYPSLFKSLRIIPAGHSTPLHDHPSHINPQSPYQIFYHLYKPSTQFKKTSPPPPDFSVVVVNARATPMPSLYELTALYDILPELPPPLPRQRHPPPSTAKSNPQQPPPTSLSQTPHPSFLQRLFPKLFPPPPIETGPPPRRTNPFLALKAGKKNVVVAAVDGGNTSFYRFGQGAFEEWPMA</sequence>
<dbReference type="InterPro" id="IPR024337">
    <property type="entry name" value="tRNA_splic_suSen54"/>
</dbReference>
<dbReference type="InterPro" id="IPR024336">
    <property type="entry name" value="tRNA_splic_suSen54_N"/>
</dbReference>